<organism evidence="2 3">
    <name type="scientific">Pseudolysobacter antarcticus</name>
    <dbReference type="NCBI Taxonomy" id="2511995"/>
    <lineage>
        <taxon>Bacteria</taxon>
        <taxon>Pseudomonadati</taxon>
        <taxon>Pseudomonadota</taxon>
        <taxon>Gammaproteobacteria</taxon>
        <taxon>Lysobacterales</taxon>
        <taxon>Rhodanobacteraceae</taxon>
        <taxon>Pseudolysobacter</taxon>
    </lineage>
</organism>
<feature type="chain" id="PRO_5019485433" description="Silver efflux pump" evidence="1">
    <location>
        <begin position="29"/>
        <end position="85"/>
    </location>
</feature>
<keyword evidence="3" id="KW-1185">Reference proteome</keyword>
<dbReference type="EMBL" id="CP035704">
    <property type="protein sequence ID" value="QBB71272.1"/>
    <property type="molecule type" value="Genomic_DNA"/>
</dbReference>
<sequence>MNSKITGIALATVVAGLFSVASVNKAFAADDAKVKCEHSTSCKGQSACKNSANSCKGQNACKGQGMTEQKDAATCTAAEAAAKKS</sequence>
<evidence type="ECO:0000313" key="2">
    <source>
        <dbReference type="EMBL" id="QBB71272.1"/>
    </source>
</evidence>
<name>A0A411HL60_9GAMM</name>
<feature type="signal peptide" evidence="1">
    <location>
        <begin position="1"/>
        <end position="28"/>
    </location>
</feature>
<dbReference type="Proteomes" id="UP000291562">
    <property type="component" value="Chromosome"/>
</dbReference>
<protein>
    <recommendedName>
        <fullName evidence="4">Silver efflux pump</fullName>
    </recommendedName>
</protein>
<proteinExistence type="predicted"/>
<dbReference type="RefSeq" id="WP_129834113.1">
    <property type="nucleotide sequence ID" value="NZ_CP035704.1"/>
</dbReference>
<keyword evidence="1" id="KW-0732">Signal</keyword>
<dbReference type="OrthoDB" id="5616300at2"/>
<evidence type="ECO:0008006" key="4">
    <source>
        <dbReference type="Google" id="ProtNLM"/>
    </source>
</evidence>
<gene>
    <name evidence="2" type="ORF">ELE36_13415</name>
</gene>
<evidence type="ECO:0000256" key="1">
    <source>
        <dbReference type="SAM" id="SignalP"/>
    </source>
</evidence>
<dbReference type="KEGG" id="xbc:ELE36_13415"/>
<accession>A0A411HL60</accession>
<evidence type="ECO:0000313" key="3">
    <source>
        <dbReference type="Proteomes" id="UP000291562"/>
    </source>
</evidence>
<reference evidence="2 3" key="1">
    <citation type="submission" date="2019-01" db="EMBL/GenBank/DDBJ databases">
        <title>Pseudolysobacter antarctica gen. nov., sp. nov., isolated from Fildes Peninsula, Antarctica.</title>
        <authorList>
            <person name="Wei Z."/>
            <person name="Peng F."/>
        </authorList>
    </citation>
    <scope>NUCLEOTIDE SEQUENCE [LARGE SCALE GENOMIC DNA]</scope>
    <source>
        <strain evidence="2 3">AQ6-296</strain>
    </source>
</reference>
<dbReference type="AlphaFoldDB" id="A0A411HL60"/>